<organism evidence="3 4">
    <name type="scientific">Nocardia tengchongensis</name>
    <dbReference type="NCBI Taxonomy" id="2055889"/>
    <lineage>
        <taxon>Bacteria</taxon>
        <taxon>Bacillati</taxon>
        <taxon>Actinomycetota</taxon>
        <taxon>Actinomycetes</taxon>
        <taxon>Mycobacteriales</taxon>
        <taxon>Nocardiaceae</taxon>
        <taxon>Nocardia</taxon>
    </lineage>
</organism>
<dbReference type="InterPro" id="IPR052698">
    <property type="entry name" value="MoCofactor_Util/Proc"/>
</dbReference>
<dbReference type="InterPro" id="IPR027051">
    <property type="entry name" value="XdhC_Rossmann_dom"/>
</dbReference>
<protein>
    <submittedName>
        <fullName evidence="3">XdhC family protein</fullName>
    </submittedName>
</protein>
<dbReference type="Proteomes" id="UP000683310">
    <property type="component" value="Chromosome"/>
</dbReference>
<dbReference type="Pfam" id="PF13478">
    <property type="entry name" value="XdhC_C"/>
    <property type="match status" value="1"/>
</dbReference>
<dbReference type="InterPro" id="IPR003777">
    <property type="entry name" value="XdhC_CoxI"/>
</dbReference>
<feature type="domain" description="XdhC- CoxI" evidence="1">
    <location>
        <begin position="13"/>
        <end position="76"/>
    </location>
</feature>
<evidence type="ECO:0000313" key="4">
    <source>
        <dbReference type="Proteomes" id="UP000683310"/>
    </source>
</evidence>
<accession>A0ABX8CFH6</accession>
<name>A0ABX8CFH6_9NOCA</name>
<gene>
    <name evidence="3" type="ORF">KHQ06_19390</name>
</gene>
<dbReference type="Pfam" id="PF02625">
    <property type="entry name" value="XdhC_CoxI"/>
    <property type="match status" value="1"/>
</dbReference>
<keyword evidence="4" id="KW-1185">Reference proteome</keyword>
<dbReference type="EMBL" id="CP074371">
    <property type="protein sequence ID" value="QVI18711.1"/>
    <property type="molecule type" value="Genomic_DNA"/>
</dbReference>
<evidence type="ECO:0000259" key="1">
    <source>
        <dbReference type="Pfam" id="PF02625"/>
    </source>
</evidence>
<feature type="domain" description="XdhC Rossmann" evidence="2">
    <location>
        <begin position="161"/>
        <end position="299"/>
    </location>
</feature>
<proteinExistence type="predicted"/>
<dbReference type="Gene3D" id="3.40.50.720">
    <property type="entry name" value="NAD(P)-binding Rossmann-like Domain"/>
    <property type="match status" value="1"/>
</dbReference>
<evidence type="ECO:0000313" key="3">
    <source>
        <dbReference type="EMBL" id="QVI18711.1"/>
    </source>
</evidence>
<evidence type="ECO:0000259" key="2">
    <source>
        <dbReference type="Pfam" id="PF13478"/>
    </source>
</evidence>
<dbReference type="PANTHER" id="PTHR30388">
    <property type="entry name" value="ALDEHYDE OXIDOREDUCTASE MOLYBDENUM COFACTOR ASSEMBLY PROTEIN"/>
    <property type="match status" value="1"/>
</dbReference>
<dbReference type="PANTHER" id="PTHR30388:SF4">
    <property type="entry name" value="MOLYBDENUM COFACTOR INSERTION CHAPERONE PAOD"/>
    <property type="match status" value="1"/>
</dbReference>
<sequence length="326" mass="33942">MLREVWPFVDAHRRGGRPVVLARLVDRDGPGARPPGAAMAVAADGTWCGSISGGCVEGAVLEAAREVLAGGLGRMLSLIPGDELLPWEAGPACAGELRVLITPAPSDPVHTAITTALEQDTDLTIRVELRPPYSWSAATDSGALTASGPAHTEAVTRRRTLVLAGATDLAALVATFAESLQFRVVIVDPRPAHLESGAFRHSARLIRGWPGEWLTANPLRRYDALIAVSHDPRIDDGALRAALAGEASFVAALGSRATHAQRIRRLTGTVGLERLTGPVGLDLGGITLAETALSIVGELVAAGNGRAGGPLRGGTRPIHCRRIASA</sequence>
<reference evidence="3 4" key="1">
    <citation type="submission" date="2021-04" db="EMBL/GenBank/DDBJ databases">
        <title>Nocardia tengchongensis.</title>
        <authorList>
            <person name="Zhuang k."/>
            <person name="Ran Y."/>
            <person name="Li W."/>
        </authorList>
    </citation>
    <scope>NUCLEOTIDE SEQUENCE [LARGE SCALE GENOMIC DNA]</scope>
    <source>
        <strain evidence="3 4">CFH S0057</strain>
    </source>
</reference>